<accession>A0AC35TW95</accession>
<evidence type="ECO:0000313" key="2">
    <source>
        <dbReference type="WBParaSite" id="RSKR_0000467100.1"/>
    </source>
</evidence>
<dbReference type="Proteomes" id="UP000095286">
    <property type="component" value="Unplaced"/>
</dbReference>
<sequence>MSRDVNDPMQAFWLQMMAINSMNTLNNGQTPPGMPALGSLASFFPGGMVGGGGGGSNIPSTPIISTPNNASTPNTSLSFNAEQVIKQCAQLEEAGDADGLFQFMWSLPSNLSNEVNKNETYLRARAFVSFVREDYRDLYAILENHKFNGSHNKLQLMWQEAHYREAQKMRGRELGPVDKYRVRKKHPMPRTIWDGEQKTHCFKERTRSLLREWYLKDPYPNPAKKKDLATATGLSAMQVGNWFKNRRQRDRAAAAKNKSQGYGVDGCGKKDDSSDHSDSDMDDLMSRSITSTPPNEDENTKDLSLDGVKKEASCHSPGHLLNPATLLGLGSGGVFGHTTTPLNQSNMENVFGLFGNGGGPMAGQFPTSMDQFRMFLQNPLFQQFQQQMMFSQMQQHQLMVNLQKAQTPMADHDKTSDTESVSSPIHNNNQTIKTPPSKVATNNNSMNTVKKSKLSIDHILDLKTTSTTIKSEEDECEGSSGQHEDPANANETTSESNTSAEDVSPDIHV</sequence>
<proteinExistence type="predicted"/>
<protein>
    <submittedName>
        <fullName evidence="2">Homeobox domain-containing protein</fullName>
    </submittedName>
</protein>
<name>A0AC35TW95_9BILA</name>
<evidence type="ECO:0000313" key="1">
    <source>
        <dbReference type="Proteomes" id="UP000095286"/>
    </source>
</evidence>
<dbReference type="WBParaSite" id="RSKR_0000467100.1">
    <property type="protein sequence ID" value="RSKR_0000467100.1"/>
    <property type="gene ID" value="RSKR_0000467100"/>
</dbReference>
<reference evidence="2" key="1">
    <citation type="submission" date="2016-11" db="UniProtKB">
        <authorList>
            <consortium name="WormBaseParasite"/>
        </authorList>
    </citation>
    <scope>IDENTIFICATION</scope>
    <source>
        <strain evidence="2">KR3021</strain>
    </source>
</reference>
<organism evidence="1 2">
    <name type="scientific">Rhabditophanes sp. KR3021</name>
    <dbReference type="NCBI Taxonomy" id="114890"/>
    <lineage>
        <taxon>Eukaryota</taxon>
        <taxon>Metazoa</taxon>
        <taxon>Ecdysozoa</taxon>
        <taxon>Nematoda</taxon>
        <taxon>Chromadorea</taxon>
        <taxon>Rhabditida</taxon>
        <taxon>Tylenchina</taxon>
        <taxon>Panagrolaimomorpha</taxon>
        <taxon>Strongyloidoidea</taxon>
        <taxon>Alloionematidae</taxon>
        <taxon>Rhabditophanes</taxon>
    </lineage>
</organism>